<dbReference type="Proteomes" id="UP001054945">
    <property type="component" value="Unassembled WGS sequence"/>
</dbReference>
<comment type="subcellular location">
    <subcellularLocation>
        <location evidence="2">Secreted</location>
    </subcellularLocation>
    <subcellularLocation>
        <location evidence="1">Target cell membrane</location>
    </subcellularLocation>
</comment>
<dbReference type="PROSITE" id="PS50105">
    <property type="entry name" value="SAM_DOMAIN"/>
    <property type="match status" value="1"/>
</dbReference>
<sequence>MVTVAGGMESDFSDSEDMFFSYDDIKKNKNEMSSAIKDTEGTPNGLTSNQIRNEPQVQQQRPTYNNESRVQQERPTYNNRYNNSRGFTKYHRHNRNRYQQMQNTNTSQSRQCLDYQSNLILDDLRYAVLHGNLKTTKNIISKGICVDAILKSGWTGLMYACSSGQTEIVSYLLEQNADPNYHKDMLKFLLFALHCLMVSKKFRNMFTPLMAVCASKKSEVDLMKCCSLLLQHDAKVDAHERHYTTPLMFAAREGYALICKELLDHKADPNLKDNRGKTALAWAAFYGHGQLVRLLIENGADVNIINDMGQSAVDLAYENGHTEVASLLQNGHFLKQNTGTESCTDLVAKQESDLVVKEMSNQGNSKNYAKVGELDLFLSGVGFPELIPTFLEHKLEFCDLLIMDDAELEKIGITQVGVRKKILEACNSVHKKEWKGSSLPNLKQKHFISCPDAVAMMANIAKHLKYISTSVIYIRQQIQSQPRILELSQDAANVHDLLDEMDDSLKNVRYLNDELRFLKMHLEKVQDKVQCIPADLIVQTIPTNQGQNRVIYIAVGVTVFSATVAGILWKSPNILDLIPSYITIKIPYLT</sequence>
<dbReference type="AlphaFoldDB" id="A0AAV4U0V1"/>
<feature type="repeat" description="ANK" evidence="10">
    <location>
        <begin position="152"/>
        <end position="184"/>
    </location>
</feature>
<dbReference type="GO" id="GO:0090729">
    <property type="term" value="F:toxin activity"/>
    <property type="evidence" value="ECO:0007669"/>
    <property type="project" value="UniProtKB-KW"/>
</dbReference>
<dbReference type="PANTHER" id="PTHR24157:SF3">
    <property type="entry name" value="ANKYRIN REPEAT, SAM AND BASIC LEUCINE ZIPPER DOMAIN-CONTAINING PROTEIN 1"/>
    <property type="match status" value="1"/>
</dbReference>
<dbReference type="InterPro" id="IPR036770">
    <property type="entry name" value="Ankyrin_rpt-contain_sf"/>
</dbReference>
<dbReference type="SUPFAM" id="SSF48403">
    <property type="entry name" value="Ankyrin repeat"/>
    <property type="match status" value="1"/>
</dbReference>
<dbReference type="Pfam" id="PF07647">
    <property type="entry name" value="SAM_2"/>
    <property type="match status" value="1"/>
</dbReference>
<dbReference type="InterPro" id="IPR013761">
    <property type="entry name" value="SAM/pointed_sf"/>
</dbReference>
<keyword evidence="5" id="KW-1052">Target cell membrane</keyword>
<feature type="compositionally biased region" description="Polar residues" evidence="11">
    <location>
        <begin position="41"/>
        <end position="85"/>
    </location>
</feature>
<dbReference type="InterPro" id="IPR001660">
    <property type="entry name" value="SAM"/>
</dbReference>
<evidence type="ECO:0000256" key="4">
    <source>
        <dbReference type="ARBA" id="ARBA00022525"/>
    </source>
</evidence>
<protein>
    <submittedName>
        <fullName evidence="13">Ankyrin repeat, SAM and basic leucine zipper domain-containing protein 1</fullName>
    </submittedName>
</protein>
<evidence type="ECO:0000259" key="12">
    <source>
        <dbReference type="PROSITE" id="PS50105"/>
    </source>
</evidence>
<dbReference type="PROSITE" id="PS50088">
    <property type="entry name" value="ANK_REPEAT"/>
    <property type="match status" value="3"/>
</dbReference>
<keyword evidence="8" id="KW-0638">Presynaptic neurotoxin</keyword>
<evidence type="ECO:0000256" key="5">
    <source>
        <dbReference type="ARBA" id="ARBA00022537"/>
    </source>
</evidence>
<evidence type="ECO:0000256" key="10">
    <source>
        <dbReference type="PROSITE-ProRule" id="PRU00023"/>
    </source>
</evidence>
<evidence type="ECO:0000256" key="1">
    <source>
        <dbReference type="ARBA" id="ARBA00004175"/>
    </source>
</evidence>
<keyword evidence="9" id="KW-0472">Membrane</keyword>
<keyword evidence="6" id="KW-0800">Toxin</keyword>
<dbReference type="GO" id="GO:0005576">
    <property type="term" value="C:extracellular region"/>
    <property type="evidence" value="ECO:0007669"/>
    <property type="project" value="UniProtKB-SubCell"/>
</dbReference>
<dbReference type="EMBL" id="BPLR01012102">
    <property type="protein sequence ID" value="GIY51408.1"/>
    <property type="molecule type" value="Genomic_DNA"/>
</dbReference>
<organism evidence="13 14">
    <name type="scientific">Caerostris extrusa</name>
    <name type="common">Bark spider</name>
    <name type="synonym">Caerostris bankana</name>
    <dbReference type="NCBI Taxonomy" id="172846"/>
    <lineage>
        <taxon>Eukaryota</taxon>
        <taxon>Metazoa</taxon>
        <taxon>Ecdysozoa</taxon>
        <taxon>Arthropoda</taxon>
        <taxon>Chelicerata</taxon>
        <taxon>Arachnida</taxon>
        <taxon>Araneae</taxon>
        <taxon>Araneomorphae</taxon>
        <taxon>Entelegynae</taxon>
        <taxon>Araneoidea</taxon>
        <taxon>Araneidae</taxon>
        <taxon>Caerostris</taxon>
    </lineage>
</organism>
<feature type="repeat" description="ANK" evidence="10">
    <location>
        <begin position="242"/>
        <end position="274"/>
    </location>
</feature>
<keyword evidence="14" id="KW-1185">Reference proteome</keyword>
<feature type="domain" description="SAM" evidence="12">
    <location>
        <begin position="369"/>
        <end position="432"/>
    </location>
</feature>
<evidence type="ECO:0000256" key="8">
    <source>
        <dbReference type="ARBA" id="ARBA00023028"/>
    </source>
</evidence>
<dbReference type="Gene3D" id="1.10.150.50">
    <property type="entry name" value="Transcription Factor, Ets-1"/>
    <property type="match status" value="1"/>
</dbReference>
<proteinExistence type="predicted"/>
<keyword evidence="4" id="KW-0964">Secreted</keyword>
<evidence type="ECO:0000256" key="7">
    <source>
        <dbReference type="ARBA" id="ARBA00022699"/>
    </source>
</evidence>
<evidence type="ECO:0000256" key="9">
    <source>
        <dbReference type="ARBA" id="ARBA00023298"/>
    </source>
</evidence>
<dbReference type="SUPFAM" id="SSF47769">
    <property type="entry name" value="SAM/Pointed domain"/>
    <property type="match status" value="1"/>
</dbReference>
<name>A0AAV4U0V1_CAEEX</name>
<dbReference type="PRINTS" id="PR01415">
    <property type="entry name" value="ANKYRIN"/>
</dbReference>
<dbReference type="PROSITE" id="PS50297">
    <property type="entry name" value="ANK_REP_REGION"/>
    <property type="match status" value="3"/>
</dbReference>
<keyword evidence="10" id="KW-0040">ANK repeat</keyword>
<evidence type="ECO:0000256" key="3">
    <source>
        <dbReference type="ARBA" id="ARBA00022483"/>
    </source>
</evidence>
<dbReference type="GO" id="GO:0044231">
    <property type="term" value="C:host cell presynaptic membrane"/>
    <property type="evidence" value="ECO:0007669"/>
    <property type="project" value="UniProtKB-KW"/>
</dbReference>
<dbReference type="PANTHER" id="PTHR24157">
    <property type="entry name" value="ANKYRIN REPEAT, SAM AND BASIC LEUCINE ZIPPER DOMAIN-CONTAINING PROTEIN 1"/>
    <property type="match status" value="1"/>
</dbReference>
<keyword evidence="7" id="KW-0528">Neurotoxin</keyword>
<dbReference type="GO" id="GO:0006887">
    <property type="term" value="P:exocytosis"/>
    <property type="evidence" value="ECO:0007669"/>
    <property type="project" value="UniProtKB-KW"/>
</dbReference>
<evidence type="ECO:0000256" key="6">
    <source>
        <dbReference type="ARBA" id="ARBA00022656"/>
    </source>
</evidence>
<evidence type="ECO:0000256" key="11">
    <source>
        <dbReference type="SAM" id="MobiDB-lite"/>
    </source>
</evidence>
<keyword evidence="3" id="KW-0268">Exocytosis</keyword>
<evidence type="ECO:0000256" key="2">
    <source>
        <dbReference type="ARBA" id="ARBA00004613"/>
    </source>
</evidence>
<keyword evidence="9" id="KW-1053">Target membrane</keyword>
<dbReference type="GO" id="GO:0071546">
    <property type="term" value="C:pi-body"/>
    <property type="evidence" value="ECO:0007669"/>
    <property type="project" value="TreeGrafter"/>
</dbReference>
<evidence type="ECO:0000313" key="13">
    <source>
        <dbReference type="EMBL" id="GIY51408.1"/>
    </source>
</evidence>
<dbReference type="GO" id="GO:0044218">
    <property type="term" value="C:other organism cell membrane"/>
    <property type="evidence" value="ECO:0007669"/>
    <property type="project" value="UniProtKB-KW"/>
</dbReference>
<dbReference type="SMART" id="SM00454">
    <property type="entry name" value="SAM"/>
    <property type="match status" value="1"/>
</dbReference>
<reference evidence="13 14" key="1">
    <citation type="submission" date="2021-06" db="EMBL/GenBank/DDBJ databases">
        <title>Caerostris extrusa draft genome.</title>
        <authorList>
            <person name="Kono N."/>
            <person name="Arakawa K."/>
        </authorList>
    </citation>
    <scope>NUCLEOTIDE SEQUENCE [LARGE SCALE GENOMIC DNA]</scope>
</reference>
<evidence type="ECO:0000313" key="14">
    <source>
        <dbReference type="Proteomes" id="UP001054945"/>
    </source>
</evidence>
<dbReference type="InterPro" id="IPR002110">
    <property type="entry name" value="Ankyrin_rpt"/>
</dbReference>
<accession>A0AAV4U0V1</accession>
<dbReference type="Pfam" id="PF12796">
    <property type="entry name" value="Ank_2"/>
    <property type="match status" value="2"/>
</dbReference>
<dbReference type="Gene3D" id="1.25.40.20">
    <property type="entry name" value="Ankyrin repeat-containing domain"/>
    <property type="match status" value="1"/>
</dbReference>
<dbReference type="SMART" id="SM00248">
    <property type="entry name" value="ANK"/>
    <property type="match status" value="6"/>
</dbReference>
<feature type="repeat" description="ANK" evidence="10">
    <location>
        <begin position="275"/>
        <end position="307"/>
    </location>
</feature>
<comment type="caution">
    <text evidence="13">The sequence shown here is derived from an EMBL/GenBank/DDBJ whole genome shotgun (WGS) entry which is preliminary data.</text>
</comment>
<gene>
    <name evidence="13" type="primary">ASZ1</name>
    <name evidence="13" type="ORF">CEXT_208301</name>
</gene>
<feature type="region of interest" description="Disordered" evidence="11">
    <location>
        <begin position="35"/>
        <end position="85"/>
    </location>
</feature>